<keyword evidence="2" id="KW-1133">Transmembrane helix</keyword>
<dbReference type="EMBL" id="AE016796">
    <property type="protein sequence ID" value="AAO07259.1"/>
    <property type="molecule type" value="Genomic_DNA"/>
</dbReference>
<evidence type="ECO:0000256" key="1">
    <source>
        <dbReference type="SAM" id="MobiDB-lite"/>
    </source>
</evidence>
<accession>A0A3Q0KXQ4</accession>
<organism evidence="3 4">
    <name type="scientific">Vibrio vulnificus (strain CMCP6)</name>
    <dbReference type="NCBI Taxonomy" id="216895"/>
    <lineage>
        <taxon>Bacteria</taxon>
        <taxon>Pseudomonadati</taxon>
        <taxon>Pseudomonadota</taxon>
        <taxon>Gammaproteobacteria</taxon>
        <taxon>Vibrionales</taxon>
        <taxon>Vibrionaceae</taxon>
        <taxon>Vibrio</taxon>
    </lineage>
</organism>
<dbReference type="AlphaFoldDB" id="A0A3Q0KXQ4"/>
<sequence>MSLWDSLGENLTNFAGTVTDAAGNYVSGKLDPKVTNTQKAESAAPEENRKPAEQQPVQPNGAPVPPSNPAASMNEKYLMYGVGGLLLIGLIVALKSK</sequence>
<gene>
    <name evidence="3" type="ordered locus">VV2_0297</name>
</gene>
<evidence type="ECO:0000256" key="2">
    <source>
        <dbReference type="SAM" id="Phobius"/>
    </source>
</evidence>
<evidence type="ECO:0000313" key="3">
    <source>
        <dbReference type="EMBL" id="AAO07259.1"/>
    </source>
</evidence>
<dbReference type="KEGG" id="vvu:VV2_0297"/>
<proteinExistence type="predicted"/>
<keyword evidence="2" id="KW-0472">Membrane</keyword>
<feature type="region of interest" description="Disordered" evidence="1">
    <location>
        <begin position="25"/>
        <end position="70"/>
    </location>
</feature>
<feature type="transmembrane region" description="Helical" evidence="2">
    <location>
        <begin position="77"/>
        <end position="94"/>
    </location>
</feature>
<dbReference type="Proteomes" id="UP000002275">
    <property type="component" value="Chromosome II"/>
</dbReference>
<evidence type="ECO:0000313" key="4">
    <source>
        <dbReference type="Proteomes" id="UP000002275"/>
    </source>
</evidence>
<keyword evidence="2" id="KW-0812">Transmembrane</keyword>
<reference evidence="3 4" key="3">
    <citation type="journal article" date="2011" name="Mol. Syst. Biol.">
        <title>Integrative genome-scale metabolic analysis of Vibrio vulnificus for drug targeting and discovery.</title>
        <authorList>
            <person name="Kim H.U."/>
            <person name="Kim S.Y."/>
            <person name="Jeong H."/>
            <person name="Kim T.Y."/>
            <person name="Kim J.J."/>
            <person name="Choy H.E."/>
            <person name="Yi K.Y."/>
            <person name="Rhee J.H."/>
            <person name="Lee S.Y."/>
        </authorList>
    </citation>
    <scope>NUCLEOTIDE SEQUENCE [LARGE SCALE GENOMIC DNA]</scope>
    <source>
        <strain evidence="3 4">CMCP6</strain>
    </source>
</reference>
<reference evidence="3 4" key="2">
    <citation type="journal article" date="2003" name="Infect. Immun.">
        <title>Characterization and pathogenic significance of Vibrio vulnificus antigens preferentially expressed in septicemic patients.</title>
        <authorList>
            <person name="Kim Y.R."/>
            <person name="Lee S.E."/>
            <person name="Kim C.M."/>
            <person name="Kim S.Y."/>
            <person name="Shin E.K."/>
            <person name="Shin D.H."/>
            <person name="Chung S.S."/>
            <person name="Choy H.E."/>
            <person name="Progulske-Fox A."/>
            <person name="Hillman J.D."/>
            <person name="Handfield M."/>
            <person name="Rhee J.H."/>
        </authorList>
    </citation>
    <scope>NUCLEOTIDE SEQUENCE [LARGE SCALE GENOMIC DNA]</scope>
    <source>
        <strain evidence="3 4">CMCP6</strain>
    </source>
</reference>
<name>A0A3Q0KXQ4_VIBVU</name>
<protein>
    <submittedName>
        <fullName evidence="3">Membrane protein</fullName>
    </submittedName>
</protein>
<reference evidence="4" key="1">
    <citation type="submission" date="2002-12" db="EMBL/GenBank/DDBJ databases">
        <title>Complete genome sequence of Vibrio vulnificus CMCP6.</title>
        <authorList>
            <person name="Rhee J.H."/>
            <person name="Kim S.Y."/>
            <person name="Chung S.S."/>
            <person name="Kim J.J."/>
            <person name="Moon Y.H."/>
            <person name="Jeong H."/>
            <person name="Choy H.E."/>
        </authorList>
    </citation>
    <scope>NUCLEOTIDE SEQUENCE [LARGE SCALE GENOMIC DNA]</scope>
    <source>
        <strain evidence="4">CMCP6</strain>
    </source>
</reference>
<dbReference type="RefSeq" id="WP_011081262.1">
    <property type="nucleotide sequence ID" value="NC_004460.2"/>
</dbReference>